<dbReference type="AlphaFoldDB" id="A0A0G0XRZ0"/>
<sequence>MGTLPIGHRELIENLRRAKVLQDMDEQKFNPTRLAIVACSDGQRLPEITTFHLRLAENQMPGAGLDSCCIHTLALNGGGLLLAEESPVVNPNLREDRVFHQHLCDAIRIKGLDANGERPTVVLYTHMPCGAAELHDLDPLEQMELIALAKDRLKTAHPAWRILLCVHVHYPTNGREEAKPRTYHFSRKHLQAWLADSYSSGLIFRTRSRHGLAAARA</sequence>
<comment type="caution">
    <text evidence="1">The sequence shown here is derived from an EMBL/GenBank/DDBJ whole genome shotgun (WGS) entry which is preliminary data.</text>
</comment>
<dbReference type="EMBL" id="LCAV01000004">
    <property type="protein sequence ID" value="KKR99685.1"/>
    <property type="molecule type" value="Genomic_DNA"/>
</dbReference>
<accession>A0A0G0XRZ0</accession>
<evidence type="ECO:0000313" key="1">
    <source>
        <dbReference type="EMBL" id="KKR99685.1"/>
    </source>
</evidence>
<organism evidence="1 2">
    <name type="scientific">Candidatus Magasanikbacteria bacterium GW2011_GWC2_41_17</name>
    <dbReference type="NCBI Taxonomy" id="1619048"/>
    <lineage>
        <taxon>Bacteria</taxon>
        <taxon>Candidatus Magasanikiibacteriota</taxon>
    </lineage>
</organism>
<protein>
    <submittedName>
        <fullName evidence="1">Uncharacterized protein</fullName>
    </submittedName>
</protein>
<dbReference type="STRING" id="1619048.UU49_C0004G0016"/>
<evidence type="ECO:0000313" key="2">
    <source>
        <dbReference type="Proteomes" id="UP000034108"/>
    </source>
</evidence>
<proteinExistence type="predicted"/>
<reference evidence="1 2" key="1">
    <citation type="journal article" date="2015" name="Nature">
        <title>rRNA introns, odd ribosomes, and small enigmatic genomes across a large radiation of phyla.</title>
        <authorList>
            <person name="Brown C.T."/>
            <person name="Hug L.A."/>
            <person name="Thomas B.C."/>
            <person name="Sharon I."/>
            <person name="Castelle C.J."/>
            <person name="Singh A."/>
            <person name="Wilkins M.J."/>
            <person name="Williams K.H."/>
            <person name="Banfield J.F."/>
        </authorList>
    </citation>
    <scope>NUCLEOTIDE SEQUENCE [LARGE SCALE GENOMIC DNA]</scope>
</reference>
<dbReference type="Proteomes" id="UP000034108">
    <property type="component" value="Unassembled WGS sequence"/>
</dbReference>
<name>A0A0G0XRZ0_9BACT</name>
<gene>
    <name evidence="1" type="ORF">UU49_C0004G0016</name>
</gene>